<gene>
    <name evidence="3" type="ORF">PT974_04599</name>
</gene>
<dbReference type="Pfam" id="PF00668">
    <property type="entry name" value="Condensation"/>
    <property type="match status" value="1"/>
</dbReference>
<sequence>MKSWAVDVTDHHETSVEDLVSHDRMAKISLGQPLVWFKIFRQASSQEPDTLVMRLPHCLHDASTRAALVANLQSLEYWKQYFQGSTATQIVAKPGPRFQHGRQDTVSQDVVVPSLTEHGITIATVVKAAWGFVLADLCGQEDVTFGELVGGRGLPVAGIETLDAMAASTIPSRLQLNRSWKVIDFLRDIQERHLASMPFESVGTASIVEHCTSWPRWTRFGSVLNHSALPLAEDADSGALQATGIQGHMNPGSDLNIQTHPVRNDLGSETSLLVEMGFGVDYIAPAFVSAILDRYCSTIRSFTTNLAAALDGMRQDLIGGRMLPLPFSNGPIKSWEMRPLDAAEHEQLLGMVQSVWNKVIGESKGMDTPFLSSWGSLIAAANFVDAYGEFGVDLTMEEVPEAPTMRVHVVLCAGRIF</sequence>
<feature type="domain" description="Condensation" evidence="2">
    <location>
        <begin position="72"/>
        <end position="215"/>
    </location>
</feature>
<comment type="caution">
    <text evidence="3">The sequence shown here is derived from an EMBL/GenBank/DDBJ whole genome shotgun (WGS) entry which is preliminary data.</text>
</comment>
<dbReference type="Gene3D" id="3.30.559.30">
    <property type="entry name" value="Nonribosomal peptide synthetase, condensation domain"/>
    <property type="match status" value="1"/>
</dbReference>
<evidence type="ECO:0000259" key="2">
    <source>
        <dbReference type="Pfam" id="PF00668"/>
    </source>
</evidence>
<accession>A0ABR0SWQ4</accession>
<protein>
    <submittedName>
        <fullName evidence="3">Nonribosomal peptide synthase nlsA-like protein</fullName>
    </submittedName>
</protein>
<organism evidence="3 4">
    <name type="scientific">Cladobotryum mycophilum</name>
    <dbReference type="NCBI Taxonomy" id="491253"/>
    <lineage>
        <taxon>Eukaryota</taxon>
        <taxon>Fungi</taxon>
        <taxon>Dikarya</taxon>
        <taxon>Ascomycota</taxon>
        <taxon>Pezizomycotina</taxon>
        <taxon>Sordariomycetes</taxon>
        <taxon>Hypocreomycetidae</taxon>
        <taxon>Hypocreales</taxon>
        <taxon>Hypocreaceae</taxon>
        <taxon>Cladobotryum</taxon>
    </lineage>
</organism>
<reference evidence="3 4" key="1">
    <citation type="submission" date="2024-01" db="EMBL/GenBank/DDBJ databases">
        <title>Complete genome of Cladobotryum mycophilum ATHUM6906.</title>
        <authorList>
            <person name="Christinaki A.C."/>
            <person name="Myridakis A.I."/>
            <person name="Kouvelis V.N."/>
        </authorList>
    </citation>
    <scope>NUCLEOTIDE SEQUENCE [LARGE SCALE GENOMIC DNA]</scope>
    <source>
        <strain evidence="3 4">ATHUM6906</strain>
    </source>
</reference>
<keyword evidence="1" id="KW-0436">Ligase</keyword>
<dbReference type="PANTHER" id="PTHR45527:SF3">
    <property type="entry name" value="SIDEROPHORE SYNTHETASE (EUROFUNG)"/>
    <property type="match status" value="1"/>
</dbReference>
<name>A0ABR0SWQ4_9HYPO</name>
<keyword evidence="4" id="KW-1185">Reference proteome</keyword>
<evidence type="ECO:0000313" key="4">
    <source>
        <dbReference type="Proteomes" id="UP001338125"/>
    </source>
</evidence>
<dbReference type="EMBL" id="JAVFKD010000004">
    <property type="protein sequence ID" value="KAK5996171.1"/>
    <property type="molecule type" value="Genomic_DNA"/>
</dbReference>
<dbReference type="Proteomes" id="UP001338125">
    <property type="component" value="Unassembled WGS sequence"/>
</dbReference>
<dbReference type="PANTHER" id="PTHR45527">
    <property type="entry name" value="NONRIBOSOMAL PEPTIDE SYNTHETASE"/>
    <property type="match status" value="1"/>
</dbReference>
<dbReference type="InterPro" id="IPR001242">
    <property type="entry name" value="Condensation_dom"/>
</dbReference>
<evidence type="ECO:0000313" key="3">
    <source>
        <dbReference type="EMBL" id="KAK5996171.1"/>
    </source>
</evidence>
<proteinExistence type="predicted"/>
<evidence type="ECO:0000256" key="1">
    <source>
        <dbReference type="ARBA" id="ARBA00022598"/>
    </source>
</evidence>
<dbReference type="SUPFAM" id="SSF52777">
    <property type="entry name" value="CoA-dependent acyltransferases"/>
    <property type="match status" value="1"/>
</dbReference>